<proteinExistence type="predicted"/>
<dbReference type="Proteomes" id="UP000237229">
    <property type="component" value="Unassembled WGS sequence"/>
</dbReference>
<sequence length="61" mass="6964">MNIVIDVIKTRIQLYLYTWKSEPCRCTFGAVMSLLNLVAKIVVLTLAFAFILLDAQFVEIL</sequence>
<keyword evidence="3" id="KW-1185">Reference proteome</keyword>
<feature type="transmembrane region" description="Helical" evidence="1">
    <location>
        <begin position="28"/>
        <end position="53"/>
    </location>
</feature>
<dbReference type="EMBL" id="PQVI01000003">
    <property type="protein sequence ID" value="POY43196.1"/>
    <property type="molecule type" value="Genomic_DNA"/>
</dbReference>
<keyword evidence="1" id="KW-0472">Membrane</keyword>
<keyword evidence="1" id="KW-0812">Transmembrane</keyword>
<name>A0ABX4ZUI6_9PAST</name>
<evidence type="ECO:0000313" key="3">
    <source>
        <dbReference type="Proteomes" id="UP000237229"/>
    </source>
</evidence>
<reference evidence="2 3" key="1">
    <citation type="submission" date="2018-02" db="EMBL/GenBank/DDBJ databases">
        <title>Classification genera of Pasteurellaceae by whole genome sequence comparison.</title>
        <authorList>
            <person name="Christensen H."/>
        </authorList>
    </citation>
    <scope>NUCLEOTIDE SEQUENCE [LARGE SCALE GENOMIC DNA]</scope>
    <source>
        <strain evidence="2 3">20186H4H1</strain>
    </source>
</reference>
<accession>A0ABX4ZUI6</accession>
<gene>
    <name evidence="2" type="ORF">C3Z13_00505</name>
</gene>
<organism evidence="2 3">
    <name type="scientific">Avibacterium endocarditidis</name>
    <dbReference type="NCBI Taxonomy" id="380674"/>
    <lineage>
        <taxon>Bacteria</taxon>
        <taxon>Pseudomonadati</taxon>
        <taxon>Pseudomonadota</taxon>
        <taxon>Gammaproteobacteria</taxon>
        <taxon>Pasteurellales</taxon>
        <taxon>Pasteurellaceae</taxon>
        <taxon>Avibacterium</taxon>
    </lineage>
</organism>
<protein>
    <submittedName>
        <fullName evidence="2">Uncharacterized protein</fullName>
    </submittedName>
</protein>
<comment type="caution">
    <text evidence="2">The sequence shown here is derived from an EMBL/GenBank/DDBJ whole genome shotgun (WGS) entry which is preliminary data.</text>
</comment>
<keyword evidence="1" id="KW-1133">Transmembrane helix</keyword>
<evidence type="ECO:0000256" key="1">
    <source>
        <dbReference type="SAM" id="Phobius"/>
    </source>
</evidence>
<evidence type="ECO:0000313" key="2">
    <source>
        <dbReference type="EMBL" id="POY43196.1"/>
    </source>
</evidence>